<evidence type="ECO:0000313" key="2">
    <source>
        <dbReference type="Proteomes" id="UP000243459"/>
    </source>
</evidence>
<evidence type="ECO:0000313" key="1">
    <source>
        <dbReference type="EMBL" id="ONK67203.1"/>
    </source>
</evidence>
<dbReference type="PANTHER" id="PTHR38542:SF2">
    <property type="entry name" value="REPLICATION FACTOR A C-TERMINAL DOMAIN-CONTAINING PROTEIN"/>
    <property type="match status" value="1"/>
</dbReference>
<gene>
    <name evidence="1" type="ORF">A4U43_C06F17500</name>
</gene>
<organism evidence="1 2">
    <name type="scientific">Asparagus officinalis</name>
    <name type="common">Garden asparagus</name>
    <dbReference type="NCBI Taxonomy" id="4686"/>
    <lineage>
        <taxon>Eukaryota</taxon>
        <taxon>Viridiplantae</taxon>
        <taxon>Streptophyta</taxon>
        <taxon>Embryophyta</taxon>
        <taxon>Tracheophyta</taxon>
        <taxon>Spermatophyta</taxon>
        <taxon>Magnoliopsida</taxon>
        <taxon>Liliopsida</taxon>
        <taxon>Asparagales</taxon>
        <taxon>Asparagaceae</taxon>
        <taxon>Asparagoideae</taxon>
        <taxon>Asparagus</taxon>
    </lineage>
</organism>
<accession>A0A5P1ENG9</accession>
<dbReference type="PANTHER" id="PTHR38542">
    <property type="entry name" value="OS04G0450500 PROTEIN"/>
    <property type="match status" value="1"/>
</dbReference>
<protein>
    <submittedName>
        <fullName evidence="1">Uncharacterized protein</fullName>
    </submittedName>
</protein>
<sequence>MASSSAITGWYGPLIDLCNASAHVDDFVQLLVFVRSSQPQPRPLKRDDASNNGGTLLKTNIQVGDDTMSYFSVSVWQKYMGSMVVAGDIILLQNVKIVEFRNLLEAATVHISSLLVLVHSCELHACKAIDELVTHGQLGERARAKLERVVNWVQHTESALQHVQKEDLCQKKEKAIKNWKACEGMKSMDCLSISEALQIAITCNTKFHAYIAEMFTPFISKSNEYKDEQLFVSKRLSAMVKTNIVEDLISKGCRLCGSPIDSRSVPEQVKLPLYCKKGSNYHHDISMIYRPFMLYVWDQSAQIPLLVKNKAAEILFGKITAENVYKCYQEGKDHKQQHHSNPSSSQHRIKPDFYRIWLILVKTLLIHDQNSPFRFEIAVDREKDVENGRFELVSFTMPCYGS</sequence>
<reference evidence="2" key="1">
    <citation type="journal article" date="2017" name="Nat. Commun.">
        <title>The asparagus genome sheds light on the origin and evolution of a young Y chromosome.</title>
        <authorList>
            <person name="Harkess A."/>
            <person name="Zhou J."/>
            <person name="Xu C."/>
            <person name="Bowers J.E."/>
            <person name="Van der Hulst R."/>
            <person name="Ayyampalayam S."/>
            <person name="Mercati F."/>
            <person name="Riccardi P."/>
            <person name="McKain M.R."/>
            <person name="Kakrana A."/>
            <person name="Tang H."/>
            <person name="Ray J."/>
            <person name="Groenendijk J."/>
            <person name="Arikit S."/>
            <person name="Mathioni S.M."/>
            <person name="Nakano M."/>
            <person name="Shan H."/>
            <person name="Telgmann-Rauber A."/>
            <person name="Kanno A."/>
            <person name="Yue Z."/>
            <person name="Chen H."/>
            <person name="Li W."/>
            <person name="Chen Y."/>
            <person name="Xu X."/>
            <person name="Zhang Y."/>
            <person name="Luo S."/>
            <person name="Chen H."/>
            <person name="Gao J."/>
            <person name="Mao Z."/>
            <person name="Pires J.C."/>
            <person name="Luo M."/>
            <person name="Kudrna D."/>
            <person name="Wing R.A."/>
            <person name="Meyers B.C."/>
            <person name="Yi K."/>
            <person name="Kong H."/>
            <person name="Lavrijsen P."/>
            <person name="Sunseri F."/>
            <person name="Falavigna A."/>
            <person name="Ye Y."/>
            <person name="Leebens-Mack J.H."/>
            <person name="Chen G."/>
        </authorList>
    </citation>
    <scope>NUCLEOTIDE SEQUENCE [LARGE SCALE GENOMIC DNA]</scope>
    <source>
        <strain evidence="2">cv. DH0086</strain>
    </source>
</reference>
<proteinExistence type="predicted"/>
<dbReference type="OrthoDB" id="2446218at2759"/>
<name>A0A5P1ENG9_ASPOF</name>
<keyword evidence="2" id="KW-1185">Reference proteome</keyword>
<dbReference type="Gramene" id="ONK67203">
    <property type="protein sequence ID" value="ONK67203"/>
    <property type="gene ID" value="A4U43_C06F17500"/>
</dbReference>
<dbReference type="Proteomes" id="UP000243459">
    <property type="component" value="Chromosome 6"/>
</dbReference>
<dbReference type="OMA" id="MIYRPFM"/>
<dbReference type="AlphaFoldDB" id="A0A5P1ENG9"/>
<dbReference type="EMBL" id="CM007386">
    <property type="protein sequence ID" value="ONK67203.1"/>
    <property type="molecule type" value="Genomic_DNA"/>
</dbReference>